<evidence type="ECO:0000259" key="2">
    <source>
        <dbReference type="Pfam" id="PF01408"/>
    </source>
</evidence>
<accession>A0ABS5EFN7</accession>
<dbReference type="InterPro" id="IPR000683">
    <property type="entry name" value="Gfo/Idh/MocA-like_OxRdtase_N"/>
</dbReference>
<dbReference type="Proteomes" id="UP000698752">
    <property type="component" value="Unassembled WGS sequence"/>
</dbReference>
<evidence type="ECO:0000313" key="5">
    <source>
        <dbReference type="Proteomes" id="UP000698752"/>
    </source>
</evidence>
<dbReference type="InterPro" id="IPR051450">
    <property type="entry name" value="Gfo/Idh/MocA_Oxidoreductases"/>
</dbReference>
<feature type="domain" description="Gfo/Idh/MocA-like oxidoreductase N-terminal" evidence="2">
    <location>
        <begin position="10"/>
        <end position="127"/>
    </location>
</feature>
<dbReference type="PANTHER" id="PTHR43377">
    <property type="entry name" value="BILIVERDIN REDUCTASE A"/>
    <property type="match status" value="1"/>
</dbReference>
<evidence type="ECO:0000313" key="4">
    <source>
        <dbReference type="EMBL" id="MBR0649834.1"/>
    </source>
</evidence>
<name>A0ABS5EFN7_9PROT</name>
<dbReference type="InterPro" id="IPR036291">
    <property type="entry name" value="NAD(P)-bd_dom_sf"/>
</dbReference>
<dbReference type="Pfam" id="PF21390">
    <property type="entry name" value="Irp3-like_C"/>
    <property type="match status" value="1"/>
</dbReference>
<feature type="domain" description="Thiazolinyl imine reductase-like C-terminal" evidence="3">
    <location>
        <begin position="154"/>
        <end position="251"/>
    </location>
</feature>
<dbReference type="Gene3D" id="3.40.50.720">
    <property type="entry name" value="NAD(P)-binding Rossmann-like Domain"/>
    <property type="match status" value="1"/>
</dbReference>
<dbReference type="Pfam" id="PF01408">
    <property type="entry name" value="GFO_IDH_MocA"/>
    <property type="match status" value="1"/>
</dbReference>
<proteinExistence type="predicted"/>
<dbReference type="SUPFAM" id="SSF51735">
    <property type="entry name" value="NAD(P)-binding Rossmann-fold domains"/>
    <property type="match status" value="1"/>
</dbReference>
<feature type="region of interest" description="Disordered" evidence="1">
    <location>
        <begin position="357"/>
        <end position="377"/>
    </location>
</feature>
<dbReference type="RefSeq" id="WP_211868097.1">
    <property type="nucleotide sequence ID" value="NZ_JAAEDI010000008.1"/>
</dbReference>
<evidence type="ECO:0000256" key="1">
    <source>
        <dbReference type="SAM" id="MobiDB-lite"/>
    </source>
</evidence>
<reference evidence="5" key="1">
    <citation type="journal article" date="2021" name="Syst. Appl. Microbiol.">
        <title>Roseomonas hellenica sp. nov., isolated from roots of wild-growing Alkanna tinctoria.</title>
        <authorList>
            <person name="Rat A."/>
            <person name="Naranjo H.D."/>
            <person name="Lebbe L."/>
            <person name="Cnockaert M."/>
            <person name="Krigas N."/>
            <person name="Grigoriadou K."/>
            <person name="Maloupa E."/>
            <person name="Willems A."/>
        </authorList>
    </citation>
    <scope>NUCLEOTIDE SEQUENCE [LARGE SCALE GENOMIC DNA]</scope>
    <source>
        <strain evidence="5">LMG 31159</strain>
    </source>
</reference>
<comment type="caution">
    <text evidence="4">The sequence shown here is derived from an EMBL/GenBank/DDBJ whole genome shotgun (WGS) entry which is preliminary data.</text>
</comment>
<evidence type="ECO:0000259" key="3">
    <source>
        <dbReference type="Pfam" id="PF21390"/>
    </source>
</evidence>
<sequence>MIAATQGAPLRIAVCGARFGETYLKALRDGVPGLVLSGILARGSPRSARLAEALRVPLWQDPRDAVRGSDMAAVVVRAGSMGGGGTQLAEALLDAGLPVLMEHPLHPVEMMRLLDAAARRGVAFHVNSVYPYLPAPRRFGQAVQAWHEHAAPDRPAYAEATTSRQLLYSTLDILGRALGGLAGLQLERGDAATGQPFATLEGELGGLPLSLRLQGYLDPQDLDHHSLVMHRMAVGGPEGSIELASSFGPVLRSRALYMPGYAEGSASMLLTDSEPAEASPFLDAPMLGIEAAEALTGRDAASEALPAAVALALAQFAAAVRGGGSPPSQAPDFLTQLARAWLMAGQKAGAPALRRLAPPPPPASIGLHATGRDHALA</sequence>
<gene>
    <name evidence="4" type="ORF">GXW78_09180</name>
</gene>
<dbReference type="PANTHER" id="PTHR43377:SF1">
    <property type="entry name" value="BILIVERDIN REDUCTASE A"/>
    <property type="match status" value="1"/>
</dbReference>
<organism evidence="4 5">
    <name type="scientific">Neoroseomonas terrae</name>
    <dbReference type="NCBI Taxonomy" id="424799"/>
    <lineage>
        <taxon>Bacteria</taxon>
        <taxon>Pseudomonadati</taxon>
        <taxon>Pseudomonadota</taxon>
        <taxon>Alphaproteobacteria</taxon>
        <taxon>Acetobacterales</taxon>
        <taxon>Acetobacteraceae</taxon>
        <taxon>Neoroseomonas</taxon>
    </lineage>
</organism>
<dbReference type="InterPro" id="IPR010091">
    <property type="entry name" value="Thiazolinyl_imide_reductase"/>
</dbReference>
<protein>
    <submittedName>
        <fullName evidence="4">Gfo/Idh/MocA family oxidoreductase</fullName>
    </submittedName>
</protein>
<dbReference type="Gene3D" id="3.30.360.10">
    <property type="entry name" value="Dihydrodipicolinate Reductase, domain 2"/>
    <property type="match status" value="1"/>
</dbReference>
<keyword evidence="5" id="KW-1185">Reference proteome</keyword>
<dbReference type="EMBL" id="JAAEDI010000008">
    <property type="protein sequence ID" value="MBR0649834.1"/>
    <property type="molecule type" value="Genomic_DNA"/>
</dbReference>
<dbReference type="NCBIfam" id="TIGR01761">
    <property type="entry name" value="thiaz-red"/>
    <property type="match status" value="1"/>
</dbReference>
<dbReference type="InterPro" id="IPR048655">
    <property type="entry name" value="Irp3-like_C"/>
</dbReference>